<dbReference type="RefSeq" id="WP_045403882.1">
    <property type="nucleotide sequence ID" value="NZ_BBLD01000065.1"/>
</dbReference>
<organism evidence="2 3">
    <name type="scientific">Vibrio hyugaensis</name>
    <dbReference type="NCBI Taxonomy" id="1534743"/>
    <lineage>
        <taxon>Bacteria</taxon>
        <taxon>Pseudomonadati</taxon>
        <taxon>Pseudomonadota</taxon>
        <taxon>Gammaproteobacteria</taxon>
        <taxon>Vibrionales</taxon>
        <taxon>Vibrionaceae</taxon>
        <taxon>Vibrio</taxon>
    </lineage>
</organism>
<proteinExistence type="predicted"/>
<name>A0ABQ5XXJ6_9VIBR</name>
<dbReference type="Proteomes" id="UP001156669">
    <property type="component" value="Unassembled WGS sequence"/>
</dbReference>
<feature type="signal peptide" evidence="1">
    <location>
        <begin position="1"/>
        <end position="19"/>
    </location>
</feature>
<comment type="caution">
    <text evidence="2">The sequence shown here is derived from an EMBL/GenBank/DDBJ whole genome shotgun (WGS) entry which is preliminary data.</text>
</comment>
<evidence type="ECO:0000313" key="3">
    <source>
        <dbReference type="Proteomes" id="UP001156669"/>
    </source>
</evidence>
<dbReference type="GeneID" id="47100486"/>
<sequence>MKKLVLAAIVSSVAFGASAAKFNNTINFKKLEATDSKTVVLKGRVPERCLLRINDRAMPNNILKYAKNAHGQISKASNKRVDIGHLKAWCNYGEKLKITFKARGLEGKGVHNDGEIINYKIFLNGSEVMKTTGVKTSAYKKVNNNGVHLRNKVKKMDLAVKPQGSGFAKAGKYRDVIRVHLKAKSPM</sequence>
<feature type="chain" id="PRO_5046069665" evidence="1">
    <location>
        <begin position="20"/>
        <end position="187"/>
    </location>
</feature>
<keyword evidence="3" id="KW-1185">Reference proteome</keyword>
<gene>
    <name evidence="2" type="ORF">GCM10007906_09420</name>
</gene>
<evidence type="ECO:0000256" key="1">
    <source>
        <dbReference type="SAM" id="SignalP"/>
    </source>
</evidence>
<keyword evidence="1" id="KW-0732">Signal</keyword>
<reference evidence="3" key="1">
    <citation type="journal article" date="2019" name="Int. J. Syst. Evol. Microbiol.">
        <title>The Global Catalogue of Microorganisms (GCM) 10K type strain sequencing project: providing services to taxonomists for standard genome sequencing and annotation.</title>
        <authorList>
            <consortium name="The Broad Institute Genomics Platform"/>
            <consortium name="The Broad Institute Genome Sequencing Center for Infectious Disease"/>
            <person name="Wu L."/>
            <person name="Ma J."/>
        </authorList>
    </citation>
    <scope>NUCLEOTIDE SEQUENCE [LARGE SCALE GENOMIC DNA]</scope>
    <source>
        <strain evidence="3">NBRC 110633</strain>
    </source>
</reference>
<protein>
    <submittedName>
        <fullName evidence="2">Uncharacterized protein</fullName>
    </submittedName>
</protein>
<evidence type="ECO:0000313" key="2">
    <source>
        <dbReference type="EMBL" id="GLR03355.1"/>
    </source>
</evidence>
<dbReference type="EMBL" id="BSOE01000014">
    <property type="protein sequence ID" value="GLR03355.1"/>
    <property type="molecule type" value="Genomic_DNA"/>
</dbReference>
<accession>A0ABQ5XXJ6</accession>